<keyword evidence="5 8" id="KW-0698">rRNA processing</keyword>
<keyword evidence="11" id="KW-1185">Reference proteome</keyword>
<accession>A0A292PM07</accession>
<evidence type="ECO:0000256" key="5">
    <source>
        <dbReference type="ARBA" id="ARBA00022552"/>
    </source>
</evidence>
<evidence type="ECO:0000256" key="8">
    <source>
        <dbReference type="RuleBase" id="RU363084"/>
    </source>
</evidence>
<evidence type="ECO:0000256" key="9">
    <source>
        <dbReference type="SAM" id="MobiDB-lite"/>
    </source>
</evidence>
<evidence type="ECO:0000256" key="4">
    <source>
        <dbReference type="ARBA" id="ARBA00022517"/>
    </source>
</evidence>
<gene>
    <name evidence="10" type="ORF">GSTUAT00007746001</name>
</gene>
<feature type="region of interest" description="Disordered" evidence="9">
    <location>
        <begin position="55"/>
        <end position="74"/>
    </location>
</feature>
<protein>
    <recommendedName>
        <fullName evidence="8">rRNA-processing protein</fullName>
    </recommendedName>
</protein>
<keyword evidence="4 8" id="KW-0690">Ribosome biogenesis</keyword>
<evidence type="ECO:0000313" key="10">
    <source>
        <dbReference type="EMBL" id="CUS08164.1"/>
    </source>
</evidence>
<dbReference type="Proteomes" id="UP001412239">
    <property type="component" value="Unassembled WGS sequence"/>
</dbReference>
<evidence type="ECO:0000256" key="3">
    <source>
        <dbReference type="ARBA" id="ARBA00007869"/>
    </source>
</evidence>
<evidence type="ECO:0000256" key="1">
    <source>
        <dbReference type="ARBA" id="ARBA00004090"/>
    </source>
</evidence>
<keyword evidence="6" id="KW-0175">Coiled coil</keyword>
<dbReference type="EMBL" id="LN891145">
    <property type="protein sequence ID" value="CUS08164.1"/>
    <property type="molecule type" value="Genomic_DNA"/>
</dbReference>
<evidence type="ECO:0000256" key="2">
    <source>
        <dbReference type="ARBA" id="ARBA00004604"/>
    </source>
</evidence>
<evidence type="ECO:0000256" key="6">
    <source>
        <dbReference type="ARBA" id="ARBA00023054"/>
    </source>
</evidence>
<organism evidence="10 11">
    <name type="scientific">Tuber aestivum</name>
    <name type="common">summer truffle</name>
    <dbReference type="NCBI Taxonomy" id="59557"/>
    <lineage>
        <taxon>Eukaryota</taxon>
        <taxon>Fungi</taxon>
        <taxon>Dikarya</taxon>
        <taxon>Ascomycota</taxon>
        <taxon>Pezizomycotina</taxon>
        <taxon>Pezizomycetes</taxon>
        <taxon>Pezizales</taxon>
        <taxon>Tuberaceae</taxon>
        <taxon>Tuber</taxon>
    </lineage>
</organism>
<dbReference type="GO" id="GO:0005730">
    <property type="term" value="C:nucleolus"/>
    <property type="evidence" value="ECO:0007669"/>
    <property type="project" value="UniProtKB-SubCell"/>
</dbReference>
<dbReference type="GO" id="GO:0006364">
    <property type="term" value="P:rRNA processing"/>
    <property type="evidence" value="ECO:0007669"/>
    <property type="project" value="UniProtKB-UniRule"/>
</dbReference>
<feature type="region of interest" description="Disordered" evidence="9">
    <location>
        <begin position="1"/>
        <end position="42"/>
    </location>
</feature>
<evidence type="ECO:0000313" key="11">
    <source>
        <dbReference type="Proteomes" id="UP001412239"/>
    </source>
</evidence>
<name>A0A292PM07_9PEZI</name>
<comment type="function">
    <text evidence="1 8">Involved in nucleolar integrity and required for processing of the pre-rRNA for the 60S ribosome subunit.</text>
</comment>
<evidence type="ECO:0000256" key="7">
    <source>
        <dbReference type="ARBA" id="ARBA00023242"/>
    </source>
</evidence>
<keyword evidence="7 8" id="KW-0539">Nucleus</keyword>
<dbReference type="AlphaFoldDB" id="A0A292PM07"/>
<comment type="subcellular location">
    <subcellularLocation>
        <location evidence="2 8">Nucleus</location>
        <location evidence="2 8">Nucleolus</location>
    </subcellularLocation>
</comment>
<reference evidence="10" key="1">
    <citation type="submission" date="2015-10" db="EMBL/GenBank/DDBJ databases">
        <authorList>
            <person name="Regsiter A."/>
            <person name="william w."/>
        </authorList>
    </citation>
    <scope>NUCLEOTIDE SEQUENCE</scope>
    <source>
        <strain evidence="10">Montdore</strain>
    </source>
</reference>
<dbReference type="InterPro" id="IPR005579">
    <property type="entry name" value="Cgr1-like"/>
</dbReference>
<comment type="similarity">
    <text evidence="3 8">Belongs to the CGR1 family.</text>
</comment>
<dbReference type="Pfam" id="PF03879">
    <property type="entry name" value="Cgr1"/>
    <property type="match status" value="1"/>
</dbReference>
<proteinExistence type="inferred from homology"/>
<sequence>MISAPEPPTATAAISGARKNGKSWKPTKTAFRPKAGASRSWEARLEQRKALAATKLREKEMKEEKEAARQERNRVLKERREAKVEKERYEQLAEKMHAKRVERIRRRERRNKALKER</sequence>